<dbReference type="GO" id="GO:0003824">
    <property type="term" value="F:catalytic activity"/>
    <property type="evidence" value="ECO:0007669"/>
    <property type="project" value="InterPro"/>
</dbReference>
<accession>T0L2T3</accession>
<dbReference type="Proteomes" id="UP000015530">
    <property type="component" value="Unassembled WGS sequence"/>
</dbReference>
<dbReference type="InterPro" id="IPR016171">
    <property type="entry name" value="Vanillyl_alc_oxidase_C-sub2"/>
</dbReference>
<sequence>MSCSWLPNGGQLLWAPISKVSGEDAKKQHDVAKNLITKYGFDYLGAFAVGMRELHHVIGIPYRLDVPDDVTRIRKLAHELIKETTAHGWGQFRAHTALMDPVADAFNWNDNAQMQLNEAIKNALDPNGIIAPGKNGVWPASYDKKKWVLDGN</sequence>
<dbReference type="STRING" id="1237896.T0L2T3"/>
<dbReference type="HOGENOM" id="CLU_1853142_0_0_1"/>
<proteinExistence type="predicted"/>
<dbReference type="SUPFAM" id="SSF55103">
    <property type="entry name" value="FAD-linked oxidases, C-terminal domain"/>
    <property type="match status" value="1"/>
</dbReference>
<organism evidence="4 5">
    <name type="scientific">Colletotrichum gloeosporioides (strain Cg-14)</name>
    <name type="common">Anthracnose fungus</name>
    <name type="synonym">Glomerella cingulata</name>
    <dbReference type="NCBI Taxonomy" id="1237896"/>
    <lineage>
        <taxon>Eukaryota</taxon>
        <taxon>Fungi</taxon>
        <taxon>Dikarya</taxon>
        <taxon>Ascomycota</taxon>
        <taxon>Pezizomycotina</taxon>
        <taxon>Sordariomycetes</taxon>
        <taxon>Hypocreomycetidae</taxon>
        <taxon>Glomerellales</taxon>
        <taxon>Glomerellaceae</taxon>
        <taxon>Colletotrichum</taxon>
        <taxon>Colletotrichum gloeosporioides species complex</taxon>
    </lineage>
</organism>
<evidence type="ECO:0000313" key="5">
    <source>
        <dbReference type="Proteomes" id="UP000015530"/>
    </source>
</evidence>
<dbReference type="AlphaFoldDB" id="T0L2T3"/>
<dbReference type="OrthoDB" id="5332616at2759"/>
<name>T0L2T3_COLGC</name>
<comment type="caution">
    <text evidence="4">The sequence shown here is derived from an EMBL/GenBank/DDBJ whole genome shotgun (WGS) entry which is preliminary data.</text>
</comment>
<evidence type="ECO:0000256" key="2">
    <source>
        <dbReference type="ARBA" id="ARBA00022827"/>
    </source>
</evidence>
<dbReference type="InterPro" id="IPR004113">
    <property type="entry name" value="FAD-bd_oxidored_4_C"/>
</dbReference>
<gene>
    <name evidence="4" type="ORF">CGLO_00608</name>
</gene>
<dbReference type="eggNOG" id="KOG1231">
    <property type="taxonomic scope" value="Eukaryota"/>
</dbReference>
<evidence type="ECO:0000313" key="4">
    <source>
        <dbReference type="EMBL" id="EQB59048.1"/>
    </source>
</evidence>
<keyword evidence="1" id="KW-0285">Flavoprotein</keyword>
<reference evidence="5" key="1">
    <citation type="journal article" date="2013" name="Mol. Plant Microbe Interact.">
        <title>Global aspects of pacC regulation of pathogenicity genes in Colletotrichum gloeosporioides as revealed by transcriptome analysis.</title>
        <authorList>
            <person name="Alkan N."/>
            <person name="Meng X."/>
            <person name="Friedlander G."/>
            <person name="Reuveni E."/>
            <person name="Sukno S."/>
            <person name="Sherman A."/>
            <person name="Thon M."/>
            <person name="Fluhr R."/>
            <person name="Prusky D."/>
        </authorList>
    </citation>
    <scope>NUCLEOTIDE SEQUENCE [LARGE SCALE GENOMIC DNA]</scope>
    <source>
        <strain evidence="5">Cg-14</strain>
    </source>
</reference>
<evidence type="ECO:0000259" key="3">
    <source>
        <dbReference type="Pfam" id="PF02913"/>
    </source>
</evidence>
<dbReference type="GO" id="GO:0050660">
    <property type="term" value="F:flavin adenine dinucleotide binding"/>
    <property type="evidence" value="ECO:0007669"/>
    <property type="project" value="InterPro"/>
</dbReference>
<dbReference type="InterPro" id="IPR016170">
    <property type="entry name" value="Cytok_DH_C_sf"/>
</dbReference>
<dbReference type="Pfam" id="PF02913">
    <property type="entry name" value="FAD-oxidase_C"/>
    <property type="match status" value="1"/>
</dbReference>
<dbReference type="Gene3D" id="1.10.45.10">
    <property type="entry name" value="Vanillyl-alcohol Oxidase, Chain A, domain 4"/>
    <property type="match status" value="1"/>
</dbReference>
<feature type="domain" description="FAD-binding oxidoreductase/transferase type 4 C-terminal" evidence="3">
    <location>
        <begin position="20"/>
        <end position="134"/>
    </location>
</feature>
<evidence type="ECO:0000256" key="1">
    <source>
        <dbReference type="ARBA" id="ARBA00022630"/>
    </source>
</evidence>
<protein>
    <recommendedName>
        <fullName evidence="3">FAD-binding oxidoreductase/transferase type 4 C-terminal domain-containing protein</fullName>
    </recommendedName>
</protein>
<dbReference type="Gene3D" id="3.40.462.10">
    <property type="entry name" value="FAD-linked oxidases, C-terminal domain"/>
    <property type="match status" value="1"/>
</dbReference>
<dbReference type="InterPro" id="IPR016164">
    <property type="entry name" value="FAD-linked_Oxase-like_C"/>
</dbReference>
<dbReference type="EMBL" id="AMYD01000148">
    <property type="protein sequence ID" value="EQB59048.1"/>
    <property type="molecule type" value="Genomic_DNA"/>
</dbReference>
<keyword evidence="2" id="KW-0274">FAD</keyword>